<protein>
    <submittedName>
        <fullName evidence="2">Fatty acid binding protein 10b, liver basic</fullName>
    </submittedName>
</protein>
<reference evidence="2" key="2">
    <citation type="submission" date="2025-09" db="UniProtKB">
        <authorList>
            <consortium name="Ensembl"/>
        </authorList>
    </citation>
    <scope>IDENTIFICATION</scope>
</reference>
<evidence type="ECO:0000256" key="1">
    <source>
        <dbReference type="ARBA" id="ARBA00008390"/>
    </source>
</evidence>
<dbReference type="Pfam" id="PF14651">
    <property type="entry name" value="Lipocalin_7"/>
    <property type="match status" value="1"/>
</dbReference>
<dbReference type="SUPFAM" id="SSF50814">
    <property type="entry name" value="Lipocalins"/>
    <property type="match status" value="1"/>
</dbReference>
<name>A0A3Q3LMK4_9TELE</name>
<dbReference type="Ensembl" id="ENSMAMT00000011484.2">
    <property type="protein sequence ID" value="ENSMAMP00000011196.2"/>
    <property type="gene ID" value="ENSMAMG00000007417.2"/>
</dbReference>
<evidence type="ECO:0000313" key="2">
    <source>
        <dbReference type="Ensembl" id="ENSMAMP00000011196.2"/>
    </source>
</evidence>
<dbReference type="InterPro" id="IPR000463">
    <property type="entry name" value="Fatty_acid-bd"/>
</dbReference>
<dbReference type="InterPro" id="IPR012674">
    <property type="entry name" value="Calycin"/>
</dbReference>
<proteinExistence type="inferred from homology"/>
<sequence>MAFTGTWQVYHEENLDEYLKELGKVKPVFVIEQDGENFTFTIKTPAFTKVQKFSIGKETEFTTVDGRKYKCTIRVEDGKLIAENEKFTSVREIQGDEMIEVSGKSTLGRDWTRRSCVN</sequence>
<organism evidence="2 3">
    <name type="scientific">Mastacembelus armatus</name>
    <name type="common">zig-zag eel</name>
    <dbReference type="NCBI Taxonomy" id="205130"/>
    <lineage>
        <taxon>Eukaryota</taxon>
        <taxon>Metazoa</taxon>
        <taxon>Chordata</taxon>
        <taxon>Craniata</taxon>
        <taxon>Vertebrata</taxon>
        <taxon>Euteleostomi</taxon>
        <taxon>Actinopterygii</taxon>
        <taxon>Neopterygii</taxon>
        <taxon>Teleostei</taxon>
        <taxon>Neoteleostei</taxon>
        <taxon>Acanthomorphata</taxon>
        <taxon>Anabantaria</taxon>
        <taxon>Synbranchiformes</taxon>
        <taxon>Mastacembelidae</taxon>
        <taxon>Mastacembelus</taxon>
    </lineage>
</organism>
<evidence type="ECO:0000313" key="3">
    <source>
        <dbReference type="Proteomes" id="UP000261640"/>
    </source>
</evidence>
<comment type="similarity">
    <text evidence="1">Belongs to the calycin superfamily. Fatty-acid binding protein (FABP) family.</text>
</comment>
<dbReference type="PRINTS" id="PR00178">
    <property type="entry name" value="FATTYACIDBP"/>
</dbReference>
<dbReference type="GeneTree" id="ENSGT00940000164147"/>
<reference evidence="2" key="1">
    <citation type="submission" date="2025-08" db="UniProtKB">
        <authorList>
            <consortium name="Ensembl"/>
        </authorList>
    </citation>
    <scope>IDENTIFICATION</scope>
</reference>
<dbReference type="AlphaFoldDB" id="A0A3Q3LMK4"/>
<dbReference type="Gene3D" id="2.40.128.20">
    <property type="match status" value="1"/>
</dbReference>
<dbReference type="Proteomes" id="UP000261640">
    <property type="component" value="Unplaced"/>
</dbReference>
<dbReference type="PANTHER" id="PTHR11955">
    <property type="entry name" value="FATTY ACID BINDING PROTEIN"/>
    <property type="match status" value="1"/>
</dbReference>
<keyword evidence="3" id="KW-1185">Reference proteome</keyword>
<accession>A0A3Q3LMK4</accession>
<dbReference type="InterPro" id="IPR031259">
    <property type="entry name" value="ILBP"/>
</dbReference>
<dbReference type="GO" id="GO:0008289">
    <property type="term" value="F:lipid binding"/>
    <property type="evidence" value="ECO:0007669"/>
    <property type="project" value="InterPro"/>
</dbReference>